<dbReference type="InterPro" id="IPR036388">
    <property type="entry name" value="WH-like_DNA-bd_sf"/>
</dbReference>
<dbReference type="AlphaFoldDB" id="A0A2J0LDC1"/>
<dbReference type="SMART" id="SM00418">
    <property type="entry name" value="HTH_ARSR"/>
    <property type="match status" value="1"/>
</dbReference>
<dbReference type="InterPro" id="IPR001845">
    <property type="entry name" value="HTH_ArsR_DNA-bd_dom"/>
</dbReference>
<dbReference type="EMBL" id="PFGP01000139">
    <property type="protein sequence ID" value="PIW65858.1"/>
    <property type="molecule type" value="Genomic_DNA"/>
</dbReference>
<reference evidence="2 3" key="1">
    <citation type="submission" date="2017-09" db="EMBL/GenBank/DDBJ databases">
        <title>Depth-based differentiation of microbial function through sediment-hosted aquifers and enrichment of novel symbionts in the deep terrestrial subsurface.</title>
        <authorList>
            <person name="Probst A.J."/>
            <person name="Ladd B."/>
            <person name="Jarett J.K."/>
            <person name="Geller-Mcgrath D.E."/>
            <person name="Sieber C.M."/>
            <person name="Emerson J.B."/>
            <person name="Anantharaman K."/>
            <person name="Thomas B.C."/>
            <person name="Malmstrom R."/>
            <person name="Stieglmeier M."/>
            <person name="Klingl A."/>
            <person name="Woyke T."/>
            <person name="Ryan C.M."/>
            <person name="Banfield J.F."/>
        </authorList>
    </citation>
    <scope>NUCLEOTIDE SEQUENCE [LARGE SCALE GENOMIC DNA]</scope>
    <source>
        <strain evidence="2">CG12_big_fil_rev_8_21_14_0_65_43_15</strain>
    </source>
</reference>
<dbReference type="SUPFAM" id="SSF81301">
    <property type="entry name" value="Nucleotidyltransferase"/>
    <property type="match status" value="1"/>
</dbReference>
<dbReference type="GO" id="GO:0003700">
    <property type="term" value="F:DNA-binding transcription factor activity"/>
    <property type="evidence" value="ECO:0007669"/>
    <property type="project" value="InterPro"/>
</dbReference>
<name>A0A2J0LDC1_9BACT</name>
<dbReference type="InterPro" id="IPR043519">
    <property type="entry name" value="NT_sf"/>
</dbReference>
<dbReference type="InterPro" id="IPR041633">
    <property type="entry name" value="Polbeta"/>
</dbReference>
<sequence length="210" mass="24117">MPIEKNLDDILNTKSKVKILRLFTSRTSDFMASGREIAALIGVSPPAAHSALKELYNLNILKREIIGKQHLYKINSSNRTVKDILQPAFRKEVLIKEDIKNFLLKKIKDYKIGPSIVSLIFYGSITKGKTHQNSDCDVAVITKDSFSKKRTEDVFIGKIYSDFYKYFGFSLDTYIKTLKEFRARRDRNLTPVSALMKSYNVIYGVDPHRL</sequence>
<gene>
    <name evidence="2" type="ORF">COW11_06395</name>
</gene>
<dbReference type="InterPro" id="IPR036390">
    <property type="entry name" value="WH_DNA-bd_sf"/>
</dbReference>
<dbReference type="Pfam" id="PF18765">
    <property type="entry name" value="Polbeta"/>
    <property type="match status" value="1"/>
</dbReference>
<dbReference type="Gene3D" id="1.10.10.10">
    <property type="entry name" value="Winged helix-like DNA-binding domain superfamily/Winged helix DNA-binding domain"/>
    <property type="match status" value="1"/>
</dbReference>
<dbReference type="CDD" id="cd00090">
    <property type="entry name" value="HTH_ARSR"/>
    <property type="match status" value="1"/>
</dbReference>
<evidence type="ECO:0000259" key="1">
    <source>
        <dbReference type="SMART" id="SM00418"/>
    </source>
</evidence>
<organism evidence="2 3">
    <name type="scientific">Candidatus Taenaricola geysiri</name>
    <dbReference type="NCBI Taxonomy" id="1974752"/>
    <lineage>
        <taxon>Bacteria</taxon>
        <taxon>Pseudomonadati</taxon>
        <taxon>Candidatus Omnitrophota</taxon>
        <taxon>Candidatus Taenaricola</taxon>
    </lineage>
</organism>
<dbReference type="CDD" id="cd05403">
    <property type="entry name" value="NT_KNTase_like"/>
    <property type="match status" value="1"/>
</dbReference>
<evidence type="ECO:0000313" key="3">
    <source>
        <dbReference type="Proteomes" id="UP000231267"/>
    </source>
</evidence>
<dbReference type="Proteomes" id="UP000231267">
    <property type="component" value="Unassembled WGS sequence"/>
</dbReference>
<feature type="domain" description="HTH arsR-type" evidence="1">
    <location>
        <begin position="6"/>
        <end position="90"/>
    </location>
</feature>
<protein>
    <recommendedName>
        <fullName evidence="1">HTH arsR-type domain-containing protein</fullName>
    </recommendedName>
</protein>
<dbReference type="SUPFAM" id="SSF46785">
    <property type="entry name" value="Winged helix' DNA-binding domain"/>
    <property type="match status" value="1"/>
</dbReference>
<proteinExistence type="predicted"/>
<comment type="caution">
    <text evidence="2">The sequence shown here is derived from an EMBL/GenBank/DDBJ whole genome shotgun (WGS) entry which is preliminary data.</text>
</comment>
<evidence type="ECO:0000313" key="2">
    <source>
        <dbReference type="EMBL" id="PIW65858.1"/>
    </source>
</evidence>
<accession>A0A2J0LDC1</accession>
<dbReference type="InterPro" id="IPR011991">
    <property type="entry name" value="ArsR-like_HTH"/>
</dbReference>
<dbReference type="Gene3D" id="3.30.460.10">
    <property type="entry name" value="Beta Polymerase, domain 2"/>
    <property type="match status" value="1"/>
</dbReference>